<dbReference type="EMBL" id="LICA01000264">
    <property type="protein sequence ID" value="KRO93370.1"/>
    <property type="molecule type" value="Genomic_DNA"/>
</dbReference>
<organism evidence="2 3">
    <name type="scientific">SAR92 bacterium BACL26 MAG-121220-bin70</name>
    <dbReference type="NCBI Taxonomy" id="1655626"/>
    <lineage>
        <taxon>Bacteria</taxon>
        <taxon>Pseudomonadati</taxon>
        <taxon>Pseudomonadota</taxon>
        <taxon>Gammaproteobacteria</taxon>
        <taxon>Cellvibrionales</taxon>
        <taxon>Porticoccaceae</taxon>
        <taxon>SAR92 clade</taxon>
    </lineage>
</organism>
<evidence type="ECO:0000256" key="1">
    <source>
        <dbReference type="SAM" id="SignalP"/>
    </source>
</evidence>
<name>A0A0R2U7U9_9GAMM</name>
<feature type="signal peptide" evidence="1">
    <location>
        <begin position="1"/>
        <end position="18"/>
    </location>
</feature>
<dbReference type="Proteomes" id="UP000051213">
    <property type="component" value="Unassembled WGS sequence"/>
</dbReference>
<dbReference type="AlphaFoldDB" id="A0A0R2U7U9"/>
<sequence>MKSLILVLILLTTLESQARPISYVGGHTLMLNIGGQPDNIYWHYTPNINYSIGLDYQQDKISNEYFPSARFTYLLNRKNTAASQRNLYIKTGVGLTNADNHFYALTGDWETRRLFAGFSAKQVSGIGYDLFEQSAKIGIAPYLGDYGDLHTWLMVETKKDDLEDKRTTYPVLRLFKSGAMVEVAYHRSTDWTLHLMYRF</sequence>
<proteinExistence type="predicted"/>
<evidence type="ECO:0000313" key="3">
    <source>
        <dbReference type="Proteomes" id="UP000051213"/>
    </source>
</evidence>
<comment type="caution">
    <text evidence="2">The sequence shown here is derived from an EMBL/GenBank/DDBJ whole genome shotgun (WGS) entry which is preliminary data.</text>
</comment>
<feature type="chain" id="PRO_5006425220" description="Outer membrane protein beta-barrel domain-containing protein" evidence="1">
    <location>
        <begin position="19"/>
        <end position="199"/>
    </location>
</feature>
<reference evidence="2 3" key="1">
    <citation type="submission" date="2015-10" db="EMBL/GenBank/DDBJ databases">
        <title>Metagenome-Assembled Genomes uncover a global brackish microbiome.</title>
        <authorList>
            <person name="Hugerth L.W."/>
            <person name="Larsson J."/>
            <person name="Alneberg J."/>
            <person name="Lindh M.V."/>
            <person name="Legrand C."/>
            <person name="Pinhassi J."/>
            <person name="Andersson A.F."/>
        </authorList>
    </citation>
    <scope>NUCLEOTIDE SEQUENCE [LARGE SCALE GENOMIC DNA]</scope>
    <source>
        <strain evidence="2">BACL26 MAG-121220-bin70</strain>
    </source>
</reference>
<evidence type="ECO:0000313" key="2">
    <source>
        <dbReference type="EMBL" id="KRO93370.1"/>
    </source>
</evidence>
<gene>
    <name evidence="2" type="ORF">ABS24_10750</name>
</gene>
<protein>
    <recommendedName>
        <fullName evidence="4">Outer membrane protein beta-barrel domain-containing protein</fullName>
    </recommendedName>
</protein>
<keyword evidence="1" id="KW-0732">Signal</keyword>
<evidence type="ECO:0008006" key="4">
    <source>
        <dbReference type="Google" id="ProtNLM"/>
    </source>
</evidence>
<accession>A0A0R2U7U9</accession>